<accession>A0A0V8JQB9</accession>
<dbReference type="EMBL" id="LNQP01000011">
    <property type="protein sequence ID" value="KSU89053.1"/>
    <property type="molecule type" value="Genomic_DNA"/>
</dbReference>
<sequence length="393" mass="46503">MNQTLPLTNIPQELKLILELLRNQHDDQSEESWVNYTRSIDWNHFFKLAMHHRVYPLLHVKLNENKKLKIPKAVSEKLKAQYEHNTIKMLYLSGEMEAVSTLFLGENIPTLFLKGPVIAEHLYQNLSLRTSSDLDFLISIEHLQKAEELLVSLGYEKDDYIQTVLGDWKWRHHHVTYFHPIKRIKLEIHWRLNPGPSSEPQFKELWSRKRLSTVTSSPVYFLGQEDLTVFLISHGARHGWSRLRWLADIHQILNQDIEWKLVYNLFKKHSNYHVGGQALLLVKACFQSSIPEGAHKFFITKKAKRLAQGAFYYLEQMINLHTEPLAEDISAYHSRHLFSLMSTQQKAWFLLSFLYPYPEDAETLPLPSYLHFFYFPLRPVLWAWRKTRKQVFS</sequence>
<dbReference type="RefSeq" id="WP_062686463.1">
    <property type="nucleotide sequence ID" value="NZ_KQ758631.1"/>
</dbReference>
<name>A0A0V8JQB9_9BACI</name>
<reference evidence="1 2" key="1">
    <citation type="submission" date="2015-11" db="EMBL/GenBank/DDBJ databases">
        <title>Bacillus caseinolyticus sp nov.</title>
        <authorList>
            <person name="Dastager S.G."/>
            <person name="Mawlankar R."/>
        </authorList>
    </citation>
    <scope>NUCLEOTIDE SEQUENCE [LARGE SCALE GENOMIC DNA]</scope>
    <source>
        <strain evidence="1 2">SGD-V-76</strain>
    </source>
</reference>
<organism evidence="1 2">
    <name type="scientific">Priestia veravalensis</name>
    <dbReference type="NCBI Taxonomy" id="1414648"/>
    <lineage>
        <taxon>Bacteria</taxon>
        <taxon>Bacillati</taxon>
        <taxon>Bacillota</taxon>
        <taxon>Bacilli</taxon>
        <taxon>Bacillales</taxon>
        <taxon>Bacillaceae</taxon>
        <taxon>Priestia</taxon>
    </lineage>
</organism>
<dbReference type="Proteomes" id="UP000053681">
    <property type="component" value="Unassembled WGS sequence"/>
</dbReference>
<protein>
    <submittedName>
        <fullName evidence="1">Renal dipeptidase</fullName>
    </submittedName>
</protein>
<dbReference type="Pfam" id="PF14907">
    <property type="entry name" value="NTP_transf_5"/>
    <property type="match status" value="1"/>
</dbReference>
<gene>
    <name evidence="1" type="ORF">AS180_04150</name>
</gene>
<dbReference type="InterPro" id="IPR039498">
    <property type="entry name" value="NTP_transf_5"/>
</dbReference>
<keyword evidence="2" id="KW-1185">Reference proteome</keyword>
<proteinExistence type="predicted"/>
<evidence type="ECO:0000313" key="2">
    <source>
        <dbReference type="Proteomes" id="UP000053681"/>
    </source>
</evidence>
<dbReference type="AlphaFoldDB" id="A0A0V8JQB9"/>
<evidence type="ECO:0000313" key="1">
    <source>
        <dbReference type="EMBL" id="KSU89053.1"/>
    </source>
</evidence>
<comment type="caution">
    <text evidence="1">The sequence shown here is derived from an EMBL/GenBank/DDBJ whole genome shotgun (WGS) entry which is preliminary data.</text>
</comment>